<keyword evidence="5 8" id="KW-0812">Transmembrane</keyword>
<feature type="transmembrane region" description="Helical" evidence="8">
    <location>
        <begin position="219"/>
        <end position="240"/>
    </location>
</feature>
<dbReference type="GO" id="GO:0009847">
    <property type="term" value="P:spore germination"/>
    <property type="evidence" value="ECO:0007669"/>
    <property type="project" value="InterPro"/>
</dbReference>
<dbReference type="GO" id="GO:0005886">
    <property type="term" value="C:plasma membrane"/>
    <property type="evidence" value="ECO:0007669"/>
    <property type="project" value="UniProtKB-SubCell"/>
</dbReference>
<dbReference type="NCBIfam" id="TIGR00912">
    <property type="entry name" value="2A0309"/>
    <property type="match status" value="1"/>
</dbReference>
<dbReference type="InterPro" id="IPR036640">
    <property type="entry name" value="ABC1_TM_sf"/>
</dbReference>
<reference evidence="9" key="1">
    <citation type="submission" date="2021-03" db="EMBL/GenBank/DDBJ databases">
        <title>Taxonomic study of Clostridium polyendosporum from meadow-gley soil under rice.</title>
        <authorList>
            <person name="Kobayashi H."/>
            <person name="Tanizawa Y."/>
            <person name="Yagura M."/>
        </authorList>
    </citation>
    <scope>NUCLEOTIDE SEQUENCE</scope>
    <source>
        <strain evidence="9">JCM 30710</strain>
    </source>
</reference>
<comment type="subcellular location">
    <subcellularLocation>
        <location evidence="1">Cell membrane</location>
        <topology evidence="1">Multi-pass membrane protein</topology>
    </subcellularLocation>
</comment>
<feature type="transmembrane region" description="Helical" evidence="8">
    <location>
        <begin position="12"/>
        <end position="29"/>
    </location>
</feature>
<dbReference type="GO" id="GO:0005524">
    <property type="term" value="F:ATP binding"/>
    <property type="evidence" value="ECO:0007669"/>
    <property type="project" value="InterPro"/>
</dbReference>
<evidence type="ECO:0000256" key="5">
    <source>
        <dbReference type="ARBA" id="ARBA00022692"/>
    </source>
</evidence>
<organism evidence="9 10">
    <name type="scientific">Clostridium polyendosporum</name>
    <dbReference type="NCBI Taxonomy" id="69208"/>
    <lineage>
        <taxon>Bacteria</taxon>
        <taxon>Bacillati</taxon>
        <taxon>Bacillota</taxon>
        <taxon>Clostridia</taxon>
        <taxon>Eubacteriales</taxon>
        <taxon>Clostridiaceae</taxon>
        <taxon>Clostridium</taxon>
    </lineage>
</organism>
<dbReference type="PANTHER" id="PTHR34975">
    <property type="entry name" value="SPORE GERMINATION PROTEIN A2"/>
    <property type="match status" value="1"/>
</dbReference>
<dbReference type="Pfam" id="PF03845">
    <property type="entry name" value="Spore_permease"/>
    <property type="match status" value="1"/>
</dbReference>
<accession>A0A919VFJ5</accession>
<feature type="transmembrane region" description="Helical" evidence="8">
    <location>
        <begin position="310"/>
        <end position="329"/>
    </location>
</feature>
<evidence type="ECO:0000256" key="6">
    <source>
        <dbReference type="ARBA" id="ARBA00022989"/>
    </source>
</evidence>
<evidence type="ECO:0000256" key="1">
    <source>
        <dbReference type="ARBA" id="ARBA00004651"/>
    </source>
</evidence>
<evidence type="ECO:0000256" key="3">
    <source>
        <dbReference type="ARBA" id="ARBA00022448"/>
    </source>
</evidence>
<comment type="similarity">
    <text evidence="2">Belongs to the amino acid-polyamine-organocation (APC) superfamily. Spore germination protein (SGP) (TC 2.A.3.9) family.</text>
</comment>
<keyword evidence="6 8" id="KW-1133">Transmembrane helix</keyword>
<feature type="transmembrane region" description="Helical" evidence="8">
    <location>
        <begin position="341"/>
        <end position="361"/>
    </location>
</feature>
<evidence type="ECO:0008006" key="11">
    <source>
        <dbReference type="Google" id="ProtNLM"/>
    </source>
</evidence>
<dbReference type="Proteomes" id="UP000679179">
    <property type="component" value="Unassembled WGS sequence"/>
</dbReference>
<feature type="transmembrane region" description="Helical" evidence="8">
    <location>
        <begin position="78"/>
        <end position="95"/>
    </location>
</feature>
<feature type="transmembrane region" description="Helical" evidence="8">
    <location>
        <begin position="271"/>
        <end position="290"/>
    </location>
</feature>
<dbReference type="AlphaFoldDB" id="A0A919VFJ5"/>
<evidence type="ECO:0000313" key="9">
    <source>
        <dbReference type="EMBL" id="GIM28217.1"/>
    </source>
</evidence>
<dbReference type="PANTHER" id="PTHR34975:SF2">
    <property type="entry name" value="SPORE GERMINATION PROTEIN A2"/>
    <property type="match status" value="1"/>
</dbReference>
<keyword evidence="4" id="KW-0309">Germination</keyword>
<dbReference type="RefSeq" id="WP_212902959.1">
    <property type="nucleotide sequence ID" value="NZ_BOPZ01000005.1"/>
</dbReference>
<evidence type="ECO:0000256" key="4">
    <source>
        <dbReference type="ARBA" id="ARBA00022544"/>
    </source>
</evidence>
<dbReference type="SUPFAM" id="SSF90123">
    <property type="entry name" value="ABC transporter transmembrane region"/>
    <property type="match status" value="1"/>
</dbReference>
<comment type="caution">
    <text evidence="9">The sequence shown here is derived from an EMBL/GenBank/DDBJ whole genome shotgun (WGS) entry which is preliminary data.</text>
</comment>
<gene>
    <name evidence="9" type="ORF">CPJCM30710_08830</name>
</gene>
<evidence type="ECO:0000313" key="10">
    <source>
        <dbReference type="Proteomes" id="UP000679179"/>
    </source>
</evidence>
<feature type="transmembrane region" description="Helical" evidence="8">
    <location>
        <begin position="116"/>
        <end position="134"/>
    </location>
</feature>
<dbReference type="InterPro" id="IPR004761">
    <property type="entry name" value="Spore_GerAB"/>
</dbReference>
<evidence type="ECO:0000256" key="7">
    <source>
        <dbReference type="ARBA" id="ARBA00023136"/>
    </source>
</evidence>
<feature type="transmembrane region" description="Helical" evidence="8">
    <location>
        <begin position="36"/>
        <end position="58"/>
    </location>
</feature>
<name>A0A919VFJ5_9CLOT</name>
<evidence type="ECO:0000256" key="2">
    <source>
        <dbReference type="ARBA" id="ARBA00007998"/>
    </source>
</evidence>
<keyword evidence="7 8" id="KW-0472">Membrane</keyword>
<sequence length="372" mass="42158">MNNNYISKKQLFMIMVLFQLGSSVVVLGVGARQDAWIAVLVGMVGGLLLSFIYTYLYIKNPADISFEKILTYLLGKRFGDIITFIYIMYFTYVVARVIADIRFLIHTTVLHETPELILSVFLMLPMIYAAYHGVEVIGRLAELFFPLIIIIFFFIYLFLGTGESLHLGNLKPVLGHGWGIIFENVLKETMPVPFSETINFMNLYPNVKKEEKQEIRKPVFFSVIFSGIILSATMGVNIMVNSLHVFENLTFPILTTIGTITIGEFIERLDILAIIILMVVNFFKILIWLYSTVEMSISLFGLSLKHRPKIILFISAAAILMSVNLGSIVEHYELGSKVIPPYFHGSLLMGVPLLLMIIAFLKDKKVYIKGLK</sequence>
<protein>
    <recommendedName>
        <fullName evidence="11">Spore germination protein KB</fullName>
    </recommendedName>
</protein>
<dbReference type="EMBL" id="BOPZ01000005">
    <property type="protein sequence ID" value="GIM28217.1"/>
    <property type="molecule type" value="Genomic_DNA"/>
</dbReference>
<feature type="transmembrane region" description="Helical" evidence="8">
    <location>
        <begin position="140"/>
        <end position="159"/>
    </location>
</feature>
<evidence type="ECO:0000256" key="8">
    <source>
        <dbReference type="SAM" id="Phobius"/>
    </source>
</evidence>
<keyword evidence="10" id="KW-1185">Reference proteome</keyword>
<keyword evidence="3" id="KW-0813">Transport</keyword>
<proteinExistence type="inferred from homology"/>